<dbReference type="PANTHER" id="PTHR10151">
    <property type="entry name" value="ECTONUCLEOTIDE PYROPHOSPHATASE/PHOSPHODIESTERASE"/>
    <property type="match status" value="1"/>
</dbReference>
<dbReference type="GO" id="GO:0016787">
    <property type="term" value="F:hydrolase activity"/>
    <property type="evidence" value="ECO:0007669"/>
    <property type="project" value="UniProtKB-ARBA"/>
</dbReference>
<reference evidence="1 2" key="1">
    <citation type="submission" date="2015-09" db="EMBL/GenBank/DDBJ databases">
        <title>Draft genome of the parasitic nematode Teladorsagia circumcincta isolate WARC Sus (inbred).</title>
        <authorList>
            <person name="Mitreva M."/>
        </authorList>
    </citation>
    <scope>NUCLEOTIDE SEQUENCE [LARGE SCALE GENOMIC DNA]</scope>
    <source>
        <strain evidence="1 2">S</strain>
    </source>
</reference>
<dbReference type="OrthoDB" id="415411at2759"/>
<dbReference type="InterPro" id="IPR002591">
    <property type="entry name" value="Phosphodiest/P_Trfase"/>
</dbReference>
<dbReference type="AlphaFoldDB" id="A0A2G9TIJ5"/>
<dbReference type="SUPFAM" id="SSF53649">
    <property type="entry name" value="Alkaline phosphatase-like"/>
    <property type="match status" value="1"/>
</dbReference>
<accession>A0A2G9TIJ5</accession>
<organism evidence="1 2">
    <name type="scientific">Teladorsagia circumcincta</name>
    <name type="common">Brown stomach worm</name>
    <name type="synonym">Ostertagia circumcincta</name>
    <dbReference type="NCBI Taxonomy" id="45464"/>
    <lineage>
        <taxon>Eukaryota</taxon>
        <taxon>Metazoa</taxon>
        <taxon>Ecdysozoa</taxon>
        <taxon>Nematoda</taxon>
        <taxon>Chromadorea</taxon>
        <taxon>Rhabditida</taxon>
        <taxon>Rhabditina</taxon>
        <taxon>Rhabditomorpha</taxon>
        <taxon>Strongyloidea</taxon>
        <taxon>Trichostrongylidae</taxon>
        <taxon>Teladorsagia</taxon>
    </lineage>
</organism>
<dbReference type="Gene3D" id="3.30.1360.180">
    <property type="match status" value="1"/>
</dbReference>
<evidence type="ECO:0000313" key="2">
    <source>
        <dbReference type="Proteomes" id="UP000230423"/>
    </source>
</evidence>
<dbReference type="InterPro" id="IPR017850">
    <property type="entry name" value="Alkaline_phosphatase_core_sf"/>
</dbReference>
<feature type="non-terminal residue" evidence="1">
    <location>
        <position position="139"/>
    </location>
</feature>
<gene>
    <name evidence="1" type="ORF">TELCIR_20862</name>
</gene>
<sequence>MVDVDDLVKLFTDEKEPINFLAWYIAEPDHTLHKNGFYNGELRKIIHQLDELFGYLVARLQDSGLENLVNVILTADHGHAEIQGAKNVMCLREYIVDEGYQLGDHMIYPESEELARELHHNLSTAAKAMGFKVNIFLKE</sequence>
<dbReference type="Pfam" id="PF01663">
    <property type="entry name" value="Phosphodiest"/>
    <property type="match status" value="1"/>
</dbReference>
<evidence type="ECO:0000313" key="1">
    <source>
        <dbReference type="EMBL" id="PIO57718.1"/>
    </source>
</evidence>
<dbReference type="Proteomes" id="UP000230423">
    <property type="component" value="Unassembled WGS sequence"/>
</dbReference>
<dbReference type="PANTHER" id="PTHR10151:SF120">
    <property type="entry name" value="BIS(5'-ADENOSYL)-TRIPHOSPHATASE"/>
    <property type="match status" value="1"/>
</dbReference>
<keyword evidence="2" id="KW-1185">Reference proteome</keyword>
<proteinExistence type="predicted"/>
<name>A0A2G9TIJ5_TELCI</name>
<protein>
    <submittedName>
        <fullName evidence="1">Uncharacterized protein</fullName>
    </submittedName>
</protein>
<dbReference type="Gene3D" id="3.40.720.10">
    <property type="entry name" value="Alkaline Phosphatase, subunit A"/>
    <property type="match status" value="1"/>
</dbReference>
<dbReference type="EMBL" id="KZ364192">
    <property type="protein sequence ID" value="PIO57718.1"/>
    <property type="molecule type" value="Genomic_DNA"/>
</dbReference>